<feature type="region of interest" description="Disordered" evidence="2">
    <location>
        <begin position="573"/>
        <end position="614"/>
    </location>
</feature>
<feature type="region of interest" description="Disordered" evidence="2">
    <location>
        <begin position="248"/>
        <end position="287"/>
    </location>
</feature>
<feature type="compositionally biased region" description="Basic and acidic residues" evidence="2">
    <location>
        <begin position="336"/>
        <end position="347"/>
    </location>
</feature>
<gene>
    <name evidence="3" type="ORF">AXFE_31520</name>
</gene>
<dbReference type="STRING" id="1280514.AXFE_31520"/>
<dbReference type="AlphaFoldDB" id="A0A0D8HDN9"/>
<feature type="compositionally biased region" description="Basic and acidic residues" evidence="2">
    <location>
        <begin position="400"/>
        <end position="413"/>
    </location>
</feature>
<feature type="compositionally biased region" description="Polar residues" evidence="2">
    <location>
        <begin position="313"/>
        <end position="324"/>
    </location>
</feature>
<evidence type="ECO:0000313" key="4">
    <source>
        <dbReference type="Proteomes" id="UP000032360"/>
    </source>
</evidence>
<feature type="region of interest" description="Disordered" evidence="2">
    <location>
        <begin position="434"/>
        <end position="461"/>
    </location>
</feature>
<evidence type="ECO:0000256" key="2">
    <source>
        <dbReference type="SAM" id="MobiDB-lite"/>
    </source>
</evidence>
<proteinExistence type="predicted"/>
<protein>
    <submittedName>
        <fullName evidence="3">DivIVA protein</fullName>
    </submittedName>
</protein>
<sequence length="924" mass="101629">MSDSSSFSGPKERLLPNEVVSKSFGIARRGFKPEEVNRYLALLATYIAEQHKLFDALLLEKRDLEDRYKVAMANQGVAPKLDISTVTAALGEEAGEILRSATAAAESIKARANAYAEDLRKRAEDDISKSNDSHRDELAKRLKEHEATIDRLTRDANVKITAEVQRAEETARELVADAQNEAAQMIAKAKAVRGEVYEEIRGRTQDAKTELLELEEHKELVVSLLSQAALSIQSLTSLMNGETSSINDPYLVARPDPQGPTVQPEGVPVVAPSETNDSSATNWRRTKDQALRDSLYTMAGASSDPEGEPSGAENVTLNSSTINDSDFADLGARSVDGGRNDGRGAHFVDREVSSVEIAISDQDEMRAKLGQERSISEPRVSGPSRGRTSSAGFQSPPRRRVVDEQDTTEARDRGSYDFADDFETEIVIIRDSVRTSDSRNRGNARGDRAPGLQSLSNEDALYPSTSYVDSNLDLETADQERSTLDGKRFEAQVVPLPQSLGVLGRSLDDVDSANATVARIIERSTLGEIDELQSSQREGFDGDLAKDRVSDKSKKRDHTTVEDIFARLLVDDPEESSTSRVRDGSLSKPDLNTTINRKSDLQRPHSLGDSGSLGVKPAQIVEDEGKVAGVKVKEPHPTLVSETPQGTNELLEDISDKELSQGDSKDAHSRIDGFIAVDSVLDDKTEGLLSDPKIHLSVVFHELYRDAFAPIQTQIARRIKRVLQDDQNELLDKLRTSSLRTAEDLVGKLDHLTSRYFEVLGSFVMPVMNESRDFYSLIAERLTGDRNSIAILTEPSDEMYIIARDLSRELAEELIGRIERVLAKSDLDEDMALASQFGAAFRELKIDYVEALTSDLVSIYVSTWLLTHTNVSKVRWIKSIRPGCSDCEDNELEGPIDVGANFPTGTNAPPAHIGCECLLVPEFA</sequence>
<organism evidence="3 4">
    <name type="scientific">Acidithrix ferrooxidans</name>
    <dbReference type="NCBI Taxonomy" id="1280514"/>
    <lineage>
        <taxon>Bacteria</taxon>
        <taxon>Bacillati</taxon>
        <taxon>Actinomycetota</taxon>
        <taxon>Acidimicrobiia</taxon>
        <taxon>Acidimicrobiales</taxon>
        <taxon>Acidimicrobiaceae</taxon>
        <taxon>Acidithrix</taxon>
    </lineage>
</organism>
<feature type="region of interest" description="Disordered" evidence="2">
    <location>
        <begin position="532"/>
        <end position="557"/>
    </location>
</feature>
<feature type="compositionally biased region" description="Basic and acidic residues" evidence="2">
    <location>
        <begin position="363"/>
        <end position="376"/>
    </location>
</feature>
<reference evidence="3 4" key="1">
    <citation type="submission" date="2015-01" db="EMBL/GenBank/DDBJ databases">
        <title>Draft genome of the acidophilic iron oxidizer Acidithrix ferrooxidans strain Py-F3.</title>
        <authorList>
            <person name="Poehlein A."/>
            <person name="Eisen S."/>
            <person name="Schloemann M."/>
            <person name="Johnson B.D."/>
            <person name="Daniel R."/>
            <person name="Muehling M."/>
        </authorList>
    </citation>
    <scope>NUCLEOTIDE SEQUENCE [LARGE SCALE GENOMIC DNA]</scope>
    <source>
        <strain evidence="3 4">Py-F3</strain>
    </source>
</reference>
<feature type="region of interest" description="Disordered" evidence="2">
    <location>
        <begin position="363"/>
        <end position="413"/>
    </location>
</feature>
<feature type="compositionally biased region" description="Polar residues" evidence="2">
    <location>
        <begin position="273"/>
        <end position="283"/>
    </location>
</feature>
<feature type="compositionally biased region" description="Basic and acidic residues" evidence="2">
    <location>
        <begin position="538"/>
        <end position="557"/>
    </location>
</feature>
<dbReference type="OrthoDB" id="3078222at2"/>
<feature type="coiled-coil region" evidence="1">
    <location>
        <begin position="135"/>
        <end position="217"/>
    </location>
</feature>
<dbReference type="Proteomes" id="UP000032360">
    <property type="component" value="Unassembled WGS sequence"/>
</dbReference>
<keyword evidence="1" id="KW-0175">Coiled coil</keyword>
<name>A0A0D8HDN9_9ACTN</name>
<evidence type="ECO:0000256" key="1">
    <source>
        <dbReference type="SAM" id="Coils"/>
    </source>
</evidence>
<evidence type="ECO:0000313" key="3">
    <source>
        <dbReference type="EMBL" id="KJF15999.1"/>
    </source>
</evidence>
<feature type="region of interest" description="Disordered" evidence="2">
    <location>
        <begin position="299"/>
        <end position="347"/>
    </location>
</feature>
<dbReference type="RefSeq" id="WP_052606823.1">
    <property type="nucleotide sequence ID" value="NZ_JXYS01000104.1"/>
</dbReference>
<feature type="compositionally biased region" description="Basic and acidic residues" evidence="2">
    <location>
        <begin position="434"/>
        <end position="448"/>
    </location>
</feature>
<dbReference type="EMBL" id="JXYS01000104">
    <property type="protein sequence ID" value="KJF15999.1"/>
    <property type="molecule type" value="Genomic_DNA"/>
</dbReference>
<accession>A0A0D8HDN9</accession>
<comment type="caution">
    <text evidence="3">The sequence shown here is derived from an EMBL/GenBank/DDBJ whole genome shotgun (WGS) entry which is preliminary data.</text>
</comment>
<keyword evidence="4" id="KW-1185">Reference proteome</keyword>